<evidence type="ECO:0000256" key="3">
    <source>
        <dbReference type="ARBA" id="ARBA00023098"/>
    </source>
</evidence>
<dbReference type="SUPFAM" id="SSF53474">
    <property type="entry name" value="alpha/beta-Hydrolases"/>
    <property type="match status" value="1"/>
</dbReference>
<keyword evidence="1 4" id="KW-0378">Hydrolase</keyword>
<sequence length="299" mass="32286">MFYPAAAVRGYPLAHQLTPAAAEVFKGLDAGVLHPELPTSGVDWAATMTHSSVDAPAIPVRRPVLLYSPGGADPRTIGTSLAEDLASHGYVVILIDHPGEASEVEFPDGRLRTIELPPEVQIDPVLSRKMMTTRFADVTFVLDRLGSLGGPRLDLRRIGIYGHSAGGATAAVSLEDHRIRAAANLEGYLDTLDGELYPIAQHGTSRPLLLAGTDGFRDARFDHTWAAVMSHGDPVRRVELPDANHWVFTDYAALAPQLQSAGLVTPEARAGLIGRTACGIPDVRTLVRTFFERSLTFRR</sequence>
<dbReference type="Proteomes" id="UP000294508">
    <property type="component" value="Unassembled WGS sequence"/>
</dbReference>
<evidence type="ECO:0000313" key="4">
    <source>
        <dbReference type="EMBL" id="TCO12572.1"/>
    </source>
</evidence>
<dbReference type="Gene3D" id="3.40.50.1820">
    <property type="entry name" value="alpha/beta hydrolase"/>
    <property type="match status" value="1"/>
</dbReference>
<dbReference type="GO" id="GO:0016042">
    <property type="term" value="P:lipid catabolic process"/>
    <property type="evidence" value="ECO:0007669"/>
    <property type="project" value="UniProtKB-KW"/>
</dbReference>
<reference evidence="4 5" key="1">
    <citation type="journal article" date="2015" name="Stand. Genomic Sci.">
        <title>Genomic Encyclopedia of Bacterial and Archaeal Type Strains, Phase III: the genomes of soil and plant-associated and newly described type strains.</title>
        <authorList>
            <person name="Whitman W.B."/>
            <person name="Woyke T."/>
            <person name="Klenk H.P."/>
            <person name="Zhou Y."/>
            <person name="Lilburn T.G."/>
            <person name="Beck B.J."/>
            <person name="De Vos P."/>
            <person name="Vandamme P."/>
            <person name="Eisen J.A."/>
            <person name="Garrity G."/>
            <person name="Hugenholtz P."/>
            <person name="Kyrpides N.C."/>
        </authorList>
    </citation>
    <scope>NUCLEOTIDE SEQUENCE [LARGE SCALE GENOMIC DNA]</scope>
    <source>
        <strain evidence="4 5">VKM Ac-2572</strain>
    </source>
</reference>
<dbReference type="EMBL" id="SLWN01000029">
    <property type="protein sequence ID" value="TCO12572.1"/>
    <property type="molecule type" value="Genomic_DNA"/>
</dbReference>
<dbReference type="Pfam" id="PF03403">
    <property type="entry name" value="PAF-AH_p_II"/>
    <property type="match status" value="1"/>
</dbReference>
<protein>
    <submittedName>
        <fullName evidence="4">Platelet-activating factor acetylhydrolase isoform II</fullName>
    </submittedName>
</protein>
<dbReference type="PANTHER" id="PTHR10272">
    <property type="entry name" value="PLATELET-ACTIVATING FACTOR ACETYLHYDROLASE"/>
    <property type="match status" value="1"/>
</dbReference>
<comment type="caution">
    <text evidence="4">The sequence shown here is derived from an EMBL/GenBank/DDBJ whole genome shotgun (WGS) entry which is preliminary data.</text>
</comment>
<evidence type="ECO:0000256" key="2">
    <source>
        <dbReference type="ARBA" id="ARBA00022963"/>
    </source>
</evidence>
<name>A0A4R2GRF5_9ACTN</name>
<keyword evidence="3" id="KW-0443">Lipid metabolism</keyword>
<evidence type="ECO:0000313" key="5">
    <source>
        <dbReference type="Proteomes" id="UP000294508"/>
    </source>
</evidence>
<dbReference type="InterPro" id="IPR029058">
    <property type="entry name" value="AB_hydrolase_fold"/>
</dbReference>
<keyword evidence="2" id="KW-0442">Lipid degradation</keyword>
<proteinExistence type="predicted"/>
<accession>A0A4R2GRF5</accession>
<evidence type="ECO:0000256" key="1">
    <source>
        <dbReference type="ARBA" id="ARBA00022801"/>
    </source>
</evidence>
<dbReference type="GO" id="GO:0003847">
    <property type="term" value="F:1-alkyl-2-acetylglycerophosphocholine esterase activity"/>
    <property type="evidence" value="ECO:0007669"/>
    <property type="project" value="TreeGrafter"/>
</dbReference>
<dbReference type="AlphaFoldDB" id="A0A4R2GRF5"/>
<dbReference type="PANTHER" id="PTHR10272:SF0">
    <property type="entry name" value="PLATELET-ACTIVATING FACTOR ACETYLHYDROLASE"/>
    <property type="match status" value="1"/>
</dbReference>
<keyword evidence="5" id="KW-1185">Reference proteome</keyword>
<organism evidence="4 5">
    <name type="scientific">Kribbella steppae</name>
    <dbReference type="NCBI Taxonomy" id="2512223"/>
    <lineage>
        <taxon>Bacteria</taxon>
        <taxon>Bacillati</taxon>
        <taxon>Actinomycetota</taxon>
        <taxon>Actinomycetes</taxon>
        <taxon>Propionibacteriales</taxon>
        <taxon>Kribbellaceae</taxon>
        <taxon>Kribbella</taxon>
    </lineage>
</organism>
<gene>
    <name evidence="4" type="ORF">EV652_12932</name>
</gene>